<protein>
    <submittedName>
        <fullName evidence="2">Alpha/beta hydrolase</fullName>
    </submittedName>
</protein>
<dbReference type="Proteomes" id="UP000190539">
    <property type="component" value="Unassembled WGS sequence"/>
</dbReference>
<proteinExistence type="predicted"/>
<dbReference type="Gene3D" id="3.40.50.1820">
    <property type="entry name" value="alpha/beta hydrolase"/>
    <property type="match status" value="1"/>
</dbReference>
<dbReference type="InterPro" id="IPR000073">
    <property type="entry name" value="AB_hydrolase_1"/>
</dbReference>
<dbReference type="PANTHER" id="PTHR43194:SF2">
    <property type="entry name" value="PEROXISOMAL MEMBRANE PROTEIN LPX1"/>
    <property type="match status" value="1"/>
</dbReference>
<feature type="domain" description="AB hydrolase-1" evidence="1">
    <location>
        <begin position="22"/>
        <end position="258"/>
    </location>
</feature>
<comment type="caution">
    <text evidence="2">The sequence shown here is derived from an EMBL/GenBank/DDBJ whole genome shotgun (WGS) entry which is preliminary data.</text>
</comment>
<reference evidence="2 3" key="1">
    <citation type="submission" date="2017-02" db="EMBL/GenBank/DDBJ databases">
        <title>Draft Genome Sequence of Streptomyces tsukubaensis F601, a Producer of the immunosuppressant tacrolimus FK506.</title>
        <authorList>
            <person name="Zong G."/>
            <person name="Zhong C."/>
            <person name="Fu J."/>
            <person name="Qin R."/>
            <person name="Cao G."/>
        </authorList>
    </citation>
    <scope>NUCLEOTIDE SEQUENCE [LARGE SCALE GENOMIC DNA]</scope>
    <source>
        <strain evidence="2 3">F601</strain>
    </source>
</reference>
<sequence>MPSMTTDDGVRLHYLDEGGDGPPVVLVAGFKAPATSWKYQQPVLAAAGHRVLSLDRRSHGGSDDPEHGHTMARHGEDLDQFLAALDIRDAVLVGGSMGASTIWSRVASFGTGRIRGVVTVDQTPRMLASADWPHGFYGYTEENRDTYFADGVPQTGRGTSPLRRPDVVPRLVSALGLSLKDGLKRPPLSPRALALLHDHAVSDWREVVDRIDVPALLVAARDSELWPCEHAAAAAEHNPLVGSVVLEKCGHAANIERPAEFNRVLLDFLTGLGDTRSGARPLG</sequence>
<dbReference type="InterPro" id="IPR050228">
    <property type="entry name" value="Carboxylesterase_BioH"/>
</dbReference>
<organism evidence="2 3">
    <name type="scientific">Streptomyces tsukubensis</name>
    <dbReference type="NCBI Taxonomy" id="83656"/>
    <lineage>
        <taxon>Bacteria</taxon>
        <taxon>Bacillati</taxon>
        <taxon>Actinomycetota</taxon>
        <taxon>Actinomycetes</taxon>
        <taxon>Kitasatosporales</taxon>
        <taxon>Streptomycetaceae</taxon>
        <taxon>Streptomyces</taxon>
    </lineage>
</organism>
<dbReference type="InterPro" id="IPR000639">
    <property type="entry name" value="Epox_hydrolase-like"/>
</dbReference>
<dbReference type="GO" id="GO:0016787">
    <property type="term" value="F:hydrolase activity"/>
    <property type="evidence" value="ECO:0007669"/>
    <property type="project" value="UniProtKB-KW"/>
</dbReference>
<dbReference type="Pfam" id="PF00561">
    <property type="entry name" value="Abhydrolase_1"/>
    <property type="match status" value="1"/>
</dbReference>
<evidence type="ECO:0000259" key="1">
    <source>
        <dbReference type="Pfam" id="PF00561"/>
    </source>
</evidence>
<evidence type="ECO:0000313" key="2">
    <source>
        <dbReference type="EMBL" id="OON80023.1"/>
    </source>
</evidence>
<dbReference type="AlphaFoldDB" id="A0A1V4AAC1"/>
<accession>A0A1V4AAC1</accession>
<dbReference type="OrthoDB" id="3396704at2"/>
<dbReference type="PRINTS" id="PR00412">
    <property type="entry name" value="EPOXHYDRLASE"/>
</dbReference>
<keyword evidence="3" id="KW-1185">Reference proteome</keyword>
<keyword evidence="2" id="KW-0378">Hydrolase</keyword>
<dbReference type="InterPro" id="IPR029058">
    <property type="entry name" value="AB_hydrolase_fold"/>
</dbReference>
<dbReference type="PANTHER" id="PTHR43194">
    <property type="entry name" value="HYDROLASE ALPHA/BETA FOLD FAMILY"/>
    <property type="match status" value="1"/>
</dbReference>
<dbReference type="EMBL" id="MVFC01000008">
    <property type="protein sequence ID" value="OON80023.1"/>
    <property type="molecule type" value="Genomic_DNA"/>
</dbReference>
<dbReference type="RefSeq" id="WP_077967683.1">
    <property type="nucleotide sequence ID" value="NZ_CP045178.1"/>
</dbReference>
<gene>
    <name evidence="2" type="ORF">B1H18_12605</name>
</gene>
<evidence type="ECO:0000313" key="3">
    <source>
        <dbReference type="Proteomes" id="UP000190539"/>
    </source>
</evidence>
<dbReference type="STRING" id="83656.B1H18_12605"/>
<dbReference type="SUPFAM" id="SSF53474">
    <property type="entry name" value="alpha/beta-Hydrolases"/>
    <property type="match status" value="1"/>
</dbReference>
<name>A0A1V4AAC1_9ACTN</name>